<keyword evidence="11" id="KW-0808">Transferase</keyword>
<evidence type="ECO:0000256" key="8">
    <source>
        <dbReference type="ARBA" id="ARBA00017366"/>
    </source>
</evidence>
<dbReference type="Proteomes" id="UP000494040">
    <property type="component" value="Unassembled WGS sequence"/>
</dbReference>
<dbReference type="OrthoDB" id="363185at2759"/>
<accession>A0A8I6RY44</accession>
<dbReference type="GO" id="GO:0005737">
    <property type="term" value="C:cytoplasm"/>
    <property type="evidence" value="ECO:0007669"/>
    <property type="project" value="UniProtKB-SubCell"/>
</dbReference>
<evidence type="ECO:0000313" key="15">
    <source>
        <dbReference type="Proteomes" id="UP000494040"/>
    </source>
</evidence>
<dbReference type="EC" id="2.4.2.7" evidence="7"/>
<dbReference type="GeneID" id="106668838"/>
<dbReference type="CTD" id="353"/>
<dbReference type="UniPathway" id="UPA00588">
    <property type="reaction ID" value="UER00646"/>
</dbReference>
<evidence type="ECO:0000259" key="13">
    <source>
        <dbReference type="Pfam" id="PF00156"/>
    </source>
</evidence>
<evidence type="ECO:0000256" key="11">
    <source>
        <dbReference type="ARBA" id="ARBA00022679"/>
    </source>
</evidence>
<dbReference type="PANTHER" id="PTHR32315">
    <property type="entry name" value="ADENINE PHOSPHORIBOSYLTRANSFERASE"/>
    <property type="match status" value="1"/>
</dbReference>
<keyword evidence="15" id="KW-1185">Reference proteome</keyword>
<sequence length="178" mass="19817">MNHQSKLELVKNRIKSYPDFPKKGVLFRDIFSVTLDCEVFNVLLDLLYDRVEKYKNEAEAIVGIESRGFLFGPILALKLGIPFIPIRKKGKLPGEVVSVEFSLEYGSDIVEAQKNSFLNIGSVVIVDDLLATGGTLKAACDLMTKLNVRVLNCIVIMELLGFRGKETVPATVEALIHY</sequence>
<dbReference type="InterPro" id="IPR000836">
    <property type="entry name" value="PRTase_dom"/>
</dbReference>
<evidence type="ECO:0000256" key="4">
    <source>
        <dbReference type="ARBA" id="ARBA00004659"/>
    </source>
</evidence>
<comment type="subunit">
    <text evidence="6">Homodimer.</text>
</comment>
<evidence type="ECO:0000256" key="2">
    <source>
        <dbReference type="ARBA" id="ARBA00003968"/>
    </source>
</evidence>
<dbReference type="CDD" id="cd06223">
    <property type="entry name" value="PRTases_typeI"/>
    <property type="match status" value="1"/>
</dbReference>
<name>A0A8I6RY44_CIMLE</name>
<evidence type="ECO:0000256" key="9">
    <source>
        <dbReference type="ARBA" id="ARBA00022490"/>
    </source>
</evidence>
<evidence type="ECO:0000256" key="3">
    <source>
        <dbReference type="ARBA" id="ARBA00004496"/>
    </source>
</evidence>
<organism evidence="14 15">
    <name type="scientific">Cimex lectularius</name>
    <name type="common">Bed bug</name>
    <name type="synonym">Acanthia lectularia</name>
    <dbReference type="NCBI Taxonomy" id="79782"/>
    <lineage>
        <taxon>Eukaryota</taxon>
        <taxon>Metazoa</taxon>
        <taxon>Ecdysozoa</taxon>
        <taxon>Arthropoda</taxon>
        <taxon>Hexapoda</taxon>
        <taxon>Insecta</taxon>
        <taxon>Pterygota</taxon>
        <taxon>Neoptera</taxon>
        <taxon>Paraneoptera</taxon>
        <taxon>Hemiptera</taxon>
        <taxon>Heteroptera</taxon>
        <taxon>Panheteroptera</taxon>
        <taxon>Cimicomorpha</taxon>
        <taxon>Cimicidae</taxon>
        <taxon>Cimex</taxon>
    </lineage>
</organism>
<protein>
    <recommendedName>
        <fullName evidence="8">Adenine phosphoribosyltransferase</fullName>
        <ecNumber evidence="7">2.4.2.7</ecNumber>
    </recommendedName>
</protein>
<comment type="similarity">
    <text evidence="5">Belongs to the purine/pyrimidine phosphoribosyltransferase family.</text>
</comment>
<comment type="subcellular location">
    <subcellularLocation>
        <location evidence="3">Cytoplasm</location>
    </subcellularLocation>
</comment>
<dbReference type="GO" id="GO:0006166">
    <property type="term" value="P:purine ribonucleoside salvage"/>
    <property type="evidence" value="ECO:0007669"/>
    <property type="project" value="UniProtKB-KW"/>
</dbReference>
<comment type="function">
    <text evidence="2">Catalyzes a salvage reaction resulting in the formation of AMP, that is energically less costly than de novo synthesis.</text>
</comment>
<dbReference type="PANTHER" id="PTHR32315:SF3">
    <property type="entry name" value="ADENINE PHOSPHORIBOSYLTRANSFERASE"/>
    <property type="match status" value="1"/>
</dbReference>
<evidence type="ECO:0000256" key="10">
    <source>
        <dbReference type="ARBA" id="ARBA00022676"/>
    </source>
</evidence>
<dbReference type="GO" id="GO:0044209">
    <property type="term" value="P:AMP salvage"/>
    <property type="evidence" value="ECO:0007669"/>
    <property type="project" value="UniProtKB-UniPathway"/>
</dbReference>
<evidence type="ECO:0000256" key="5">
    <source>
        <dbReference type="ARBA" id="ARBA00008391"/>
    </source>
</evidence>
<dbReference type="NCBIfam" id="NF002636">
    <property type="entry name" value="PRK02304.1-5"/>
    <property type="match status" value="1"/>
</dbReference>
<comment type="catalytic activity">
    <reaction evidence="1">
        <text>AMP + diphosphate = 5-phospho-alpha-D-ribose 1-diphosphate + adenine</text>
        <dbReference type="Rhea" id="RHEA:16609"/>
        <dbReference type="ChEBI" id="CHEBI:16708"/>
        <dbReference type="ChEBI" id="CHEBI:33019"/>
        <dbReference type="ChEBI" id="CHEBI:58017"/>
        <dbReference type="ChEBI" id="CHEBI:456215"/>
        <dbReference type="EC" id="2.4.2.7"/>
    </reaction>
</comment>
<evidence type="ECO:0000313" key="14">
    <source>
        <dbReference type="EnsemblMetazoa" id="XP_014253460.1"/>
    </source>
</evidence>
<dbReference type="KEGG" id="clec:106668838"/>
<dbReference type="RefSeq" id="XP_014253460.1">
    <property type="nucleotide sequence ID" value="XM_014397974.2"/>
</dbReference>
<evidence type="ECO:0000256" key="6">
    <source>
        <dbReference type="ARBA" id="ARBA00011738"/>
    </source>
</evidence>
<comment type="pathway">
    <text evidence="4">Purine metabolism; AMP biosynthesis via salvage pathway; AMP from adenine: step 1/1.</text>
</comment>
<keyword evidence="9" id="KW-0963">Cytoplasm</keyword>
<dbReference type="InterPro" id="IPR050054">
    <property type="entry name" value="UPRTase/APRTase"/>
</dbReference>
<dbReference type="InterPro" id="IPR005764">
    <property type="entry name" value="Ade_phspho_trans"/>
</dbReference>
<dbReference type="Pfam" id="PF00156">
    <property type="entry name" value="Pribosyltran"/>
    <property type="match status" value="1"/>
</dbReference>
<reference evidence="14" key="1">
    <citation type="submission" date="2022-01" db="UniProtKB">
        <authorList>
            <consortium name="EnsemblMetazoa"/>
        </authorList>
    </citation>
    <scope>IDENTIFICATION</scope>
</reference>
<keyword evidence="10" id="KW-0328">Glycosyltransferase</keyword>
<dbReference type="GO" id="GO:0016208">
    <property type="term" value="F:AMP binding"/>
    <property type="evidence" value="ECO:0007669"/>
    <property type="project" value="TreeGrafter"/>
</dbReference>
<evidence type="ECO:0000256" key="1">
    <source>
        <dbReference type="ARBA" id="ARBA00000868"/>
    </source>
</evidence>
<dbReference type="FunFam" id="3.40.50.2020:FF:000021">
    <property type="entry name" value="Adenine phosphoribosyltransferase"/>
    <property type="match status" value="1"/>
</dbReference>
<dbReference type="Gene3D" id="3.40.50.2020">
    <property type="match status" value="1"/>
</dbReference>
<evidence type="ECO:0000256" key="12">
    <source>
        <dbReference type="ARBA" id="ARBA00022726"/>
    </source>
</evidence>
<proteinExistence type="inferred from homology"/>
<dbReference type="GO" id="GO:0006168">
    <property type="term" value="P:adenine salvage"/>
    <property type="evidence" value="ECO:0007669"/>
    <property type="project" value="InterPro"/>
</dbReference>
<dbReference type="GO" id="GO:0003999">
    <property type="term" value="F:adenine phosphoribosyltransferase activity"/>
    <property type="evidence" value="ECO:0007669"/>
    <property type="project" value="UniProtKB-EC"/>
</dbReference>
<keyword evidence="12" id="KW-0660">Purine salvage</keyword>
<dbReference type="HAMAP" id="MF_00004">
    <property type="entry name" value="Aden_phosphoribosyltr"/>
    <property type="match status" value="1"/>
</dbReference>
<dbReference type="InterPro" id="IPR029057">
    <property type="entry name" value="PRTase-like"/>
</dbReference>
<dbReference type="EnsemblMetazoa" id="XM_014397974.2">
    <property type="protein sequence ID" value="XP_014253460.1"/>
    <property type="gene ID" value="LOC106668838"/>
</dbReference>
<dbReference type="GO" id="GO:0002055">
    <property type="term" value="F:adenine binding"/>
    <property type="evidence" value="ECO:0007669"/>
    <property type="project" value="TreeGrafter"/>
</dbReference>
<dbReference type="SUPFAM" id="SSF53271">
    <property type="entry name" value="PRTase-like"/>
    <property type="match status" value="1"/>
</dbReference>
<dbReference type="AlphaFoldDB" id="A0A8I6RY44"/>
<evidence type="ECO:0000256" key="7">
    <source>
        <dbReference type="ARBA" id="ARBA00011893"/>
    </source>
</evidence>
<dbReference type="OMA" id="QAYDLEY"/>
<feature type="domain" description="Phosphoribosyltransferase" evidence="13">
    <location>
        <begin position="45"/>
        <end position="157"/>
    </location>
</feature>